<reference evidence="2" key="1">
    <citation type="submission" date="2018-12" db="EMBL/GenBank/DDBJ databases">
        <title>Three Rhizobium rhizogenes strains isolated from the same crown gall tumor carry diverse plasmids.</title>
        <authorList>
            <person name="Pulawska J."/>
            <person name="Kuzmanovic N."/>
        </authorList>
    </citation>
    <scope>NUCLEOTIDE SEQUENCE</scope>
    <source>
        <strain evidence="2">C5.7</strain>
        <plasmid evidence="2">pC5.7d</plasmid>
    </source>
</reference>
<keyword evidence="2" id="KW-0614">Plasmid</keyword>
<geneLocation type="plasmid" evidence="2">
    <name>pC5.7d</name>
</geneLocation>
<keyword evidence="1" id="KW-1133">Transmembrane helix</keyword>
<evidence type="ECO:0000313" key="2">
    <source>
        <dbReference type="EMBL" id="QCO89353.1"/>
    </source>
</evidence>
<dbReference type="EMBL" id="MK318970">
    <property type="protein sequence ID" value="QCO89353.1"/>
    <property type="molecule type" value="Genomic_DNA"/>
</dbReference>
<accession>A0A7S4ZTD7</accession>
<keyword evidence="1" id="KW-0812">Transmembrane</keyword>
<dbReference type="AlphaFoldDB" id="A0A7S4ZTD7"/>
<protein>
    <submittedName>
        <fullName evidence="2">Putative membrane protein</fullName>
    </submittedName>
</protein>
<feature type="transmembrane region" description="Helical" evidence="1">
    <location>
        <begin position="6"/>
        <end position="26"/>
    </location>
</feature>
<gene>
    <name evidence="2" type="ORF">pC5.7d_636</name>
</gene>
<evidence type="ECO:0000256" key="1">
    <source>
        <dbReference type="SAM" id="Phobius"/>
    </source>
</evidence>
<sequence length="64" mass="6665">MATGVENIPLWVACNLLLAAIIGRALKLSLRQTAITMATSVLIVIIAALVFSFVAHVSADAMLG</sequence>
<keyword evidence="1" id="KW-0472">Membrane</keyword>
<feature type="transmembrane region" description="Helical" evidence="1">
    <location>
        <begin position="38"/>
        <end position="59"/>
    </location>
</feature>
<name>A0A7S4ZTD7_RHIRH</name>
<proteinExistence type="predicted"/>
<organism evidence="2">
    <name type="scientific">Rhizobium rhizogenes</name>
    <name type="common">Agrobacterium rhizogenes</name>
    <dbReference type="NCBI Taxonomy" id="359"/>
    <lineage>
        <taxon>Bacteria</taxon>
        <taxon>Pseudomonadati</taxon>
        <taxon>Pseudomonadota</taxon>
        <taxon>Alphaproteobacteria</taxon>
        <taxon>Hyphomicrobiales</taxon>
        <taxon>Rhizobiaceae</taxon>
        <taxon>Rhizobium/Agrobacterium group</taxon>
        <taxon>Rhizobium</taxon>
    </lineage>
</organism>